<organism evidence="1 2">
    <name type="scientific">Panagrellus redivivus</name>
    <name type="common">Microworm</name>
    <dbReference type="NCBI Taxonomy" id="6233"/>
    <lineage>
        <taxon>Eukaryota</taxon>
        <taxon>Metazoa</taxon>
        <taxon>Ecdysozoa</taxon>
        <taxon>Nematoda</taxon>
        <taxon>Chromadorea</taxon>
        <taxon>Rhabditida</taxon>
        <taxon>Tylenchina</taxon>
        <taxon>Panagrolaimomorpha</taxon>
        <taxon>Panagrolaimoidea</taxon>
        <taxon>Panagrolaimidae</taxon>
        <taxon>Panagrellus</taxon>
    </lineage>
</organism>
<proteinExistence type="predicted"/>
<dbReference type="Proteomes" id="UP000492821">
    <property type="component" value="Unassembled WGS sequence"/>
</dbReference>
<evidence type="ECO:0000313" key="1">
    <source>
        <dbReference type="Proteomes" id="UP000492821"/>
    </source>
</evidence>
<dbReference type="PRINTS" id="PR00081">
    <property type="entry name" value="GDHRDH"/>
</dbReference>
<sequence length="132" mass="14149">MGRFTDKVVIVTGSSAGIGKAVIVAFAKEGASVVLHGVNTERLNAAEKALIEAGIPQSRILKVQGELTNDATHDKIIDETIARFGKIDVLINNAGAFKKPGNVSTTENFDYVFSTNVRAIFRLVELATPHLE</sequence>
<dbReference type="SUPFAM" id="SSF51735">
    <property type="entry name" value="NAD(P)-binding Rossmann-fold domains"/>
    <property type="match status" value="1"/>
</dbReference>
<dbReference type="InterPro" id="IPR036291">
    <property type="entry name" value="NAD(P)-bd_dom_sf"/>
</dbReference>
<reference evidence="2" key="2">
    <citation type="submission" date="2020-10" db="UniProtKB">
        <authorList>
            <consortium name="WormBaseParasite"/>
        </authorList>
    </citation>
    <scope>IDENTIFICATION</scope>
</reference>
<dbReference type="AlphaFoldDB" id="A0A7E4VQK4"/>
<dbReference type="PANTHER" id="PTHR43975">
    <property type="entry name" value="ZGC:101858"/>
    <property type="match status" value="1"/>
</dbReference>
<dbReference type="Pfam" id="PF00106">
    <property type="entry name" value="adh_short"/>
    <property type="match status" value="1"/>
</dbReference>
<dbReference type="InterPro" id="IPR002347">
    <property type="entry name" value="SDR_fam"/>
</dbReference>
<evidence type="ECO:0000313" key="2">
    <source>
        <dbReference type="WBParaSite" id="Pan_g2387.t1"/>
    </source>
</evidence>
<dbReference type="Gene3D" id="3.40.50.720">
    <property type="entry name" value="NAD(P)-binding Rossmann-like Domain"/>
    <property type="match status" value="1"/>
</dbReference>
<reference evidence="1" key="1">
    <citation type="journal article" date="2013" name="Genetics">
        <title>The draft genome and transcriptome of Panagrellus redivivus are shaped by the harsh demands of a free-living lifestyle.</title>
        <authorList>
            <person name="Srinivasan J."/>
            <person name="Dillman A.R."/>
            <person name="Macchietto M.G."/>
            <person name="Heikkinen L."/>
            <person name="Lakso M."/>
            <person name="Fracchia K.M."/>
            <person name="Antoshechkin I."/>
            <person name="Mortazavi A."/>
            <person name="Wong G."/>
            <person name="Sternberg P.W."/>
        </authorList>
    </citation>
    <scope>NUCLEOTIDE SEQUENCE [LARGE SCALE GENOMIC DNA]</scope>
    <source>
        <strain evidence="1">MT8872</strain>
    </source>
</reference>
<dbReference type="PANTHER" id="PTHR43975:SF2">
    <property type="entry name" value="EG:BACR7A4.14 PROTEIN-RELATED"/>
    <property type="match status" value="1"/>
</dbReference>
<protein>
    <submittedName>
        <fullName evidence="2">NAD(P)-binding protein</fullName>
    </submittedName>
</protein>
<dbReference type="WBParaSite" id="Pan_g2387.t1">
    <property type="protein sequence ID" value="Pan_g2387.t1"/>
    <property type="gene ID" value="Pan_g2387"/>
</dbReference>
<name>A0A7E4VQK4_PANRE</name>
<keyword evidence="1" id="KW-1185">Reference proteome</keyword>
<accession>A0A7E4VQK4</accession>